<dbReference type="OrthoDB" id="10037267at2759"/>
<dbReference type="GO" id="GO:0043025">
    <property type="term" value="C:neuronal cell body"/>
    <property type="evidence" value="ECO:0007669"/>
    <property type="project" value="TreeGrafter"/>
</dbReference>
<dbReference type="AlphaFoldDB" id="A0A834MJ51"/>
<dbReference type="PANTHER" id="PTHR46054:SF3">
    <property type="entry name" value="MATERNAL EFFECT PROTEIN STAUFEN"/>
    <property type="match status" value="1"/>
</dbReference>
<dbReference type="GO" id="GO:0010494">
    <property type="term" value="C:cytoplasmic stress granule"/>
    <property type="evidence" value="ECO:0007669"/>
    <property type="project" value="TreeGrafter"/>
</dbReference>
<dbReference type="PANTHER" id="PTHR46054">
    <property type="entry name" value="MATERNAL EFFECT PROTEIN STAUFEN"/>
    <property type="match status" value="1"/>
</dbReference>
<dbReference type="SUPFAM" id="SSF54768">
    <property type="entry name" value="dsRNA-binding domain-like"/>
    <property type="match status" value="3"/>
</dbReference>
<dbReference type="GO" id="GO:0032839">
    <property type="term" value="C:dendrite cytoplasm"/>
    <property type="evidence" value="ECO:0007669"/>
    <property type="project" value="GOC"/>
</dbReference>
<dbReference type="EMBL" id="JAACXV010000309">
    <property type="protein sequence ID" value="KAF7280289.1"/>
    <property type="molecule type" value="Genomic_DNA"/>
</dbReference>
<reference evidence="6" key="1">
    <citation type="submission" date="2020-08" db="EMBL/GenBank/DDBJ databases">
        <title>Genome sequencing and assembly of the red palm weevil Rhynchophorus ferrugineus.</title>
        <authorList>
            <person name="Dias G.B."/>
            <person name="Bergman C.M."/>
            <person name="Manee M."/>
        </authorList>
    </citation>
    <scope>NUCLEOTIDE SEQUENCE</scope>
    <source>
        <strain evidence="6">AA-2017</strain>
        <tissue evidence="6">Whole larva</tissue>
    </source>
</reference>
<feature type="domain" description="DRBM" evidence="5">
    <location>
        <begin position="282"/>
        <end position="349"/>
    </location>
</feature>
<dbReference type="Proteomes" id="UP000625711">
    <property type="component" value="Unassembled WGS sequence"/>
</dbReference>
<name>A0A834MJ51_RHYFE</name>
<dbReference type="GO" id="GO:0003729">
    <property type="term" value="F:mRNA binding"/>
    <property type="evidence" value="ECO:0007669"/>
    <property type="project" value="TreeGrafter"/>
</dbReference>
<evidence type="ECO:0000256" key="1">
    <source>
        <dbReference type="ARBA" id="ARBA00022884"/>
    </source>
</evidence>
<dbReference type="GO" id="GO:0005886">
    <property type="term" value="C:plasma membrane"/>
    <property type="evidence" value="ECO:0007669"/>
    <property type="project" value="TreeGrafter"/>
</dbReference>
<comment type="caution">
    <text evidence="6">The sequence shown here is derived from an EMBL/GenBank/DDBJ whole genome shotgun (WGS) entry which is preliminary data.</text>
</comment>
<dbReference type="Pfam" id="PF00035">
    <property type="entry name" value="dsrm"/>
    <property type="match status" value="2"/>
</dbReference>
<dbReference type="GO" id="GO:0010468">
    <property type="term" value="P:regulation of gene expression"/>
    <property type="evidence" value="ECO:0007669"/>
    <property type="project" value="UniProtKB-ARBA"/>
</dbReference>
<feature type="region of interest" description="Disordered" evidence="3">
    <location>
        <begin position="351"/>
        <end position="372"/>
    </location>
</feature>
<feature type="domain" description="DRBM" evidence="5">
    <location>
        <begin position="155"/>
        <end position="260"/>
    </location>
</feature>
<feature type="compositionally biased region" description="Basic residues" evidence="3">
    <location>
        <begin position="362"/>
        <end position="372"/>
    </location>
</feature>
<dbReference type="InterPro" id="IPR051740">
    <property type="entry name" value="DRBM-containing_protein"/>
</dbReference>
<keyword evidence="1 2" id="KW-0694">RNA-binding</keyword>
<sequence length="529" mass="59572">MICFNYILLFSLLSLSYGLSLNDIKNIFGDKDCIVGTLLTLQNEDTSSETWKNNPSVPKTFEGLTSEPAEDKSALSSIHELAQYNDINFSYELINEEGPPHNKDFTITLYLGNENYSAHGKSLKNAQRKAAQMALKNTEYQHPPLKIKKSEKSETPVALLNNLALKLGMTVQYTVVNDILEQLESKTTSPDIPEKKSYLQKLNDTVHSNDTVHVRRDDSDTKGPFKVRLNVNDVKFYGEAQTIKNARNEAAFKALNHINTNKEEFSCEAKGNCKEQKQMIKSPISIVYEAAQKRNLAVNFEIIDEFGPAHKKTFTTKCVVGDLEVTGSGKSKKESKRIAAENMLPGLMNIPEVDDKHINSNKSKKSKNKNKKNKIVKTTFDKIDRMFDNVVDFGKSLIGKVQGTSEDDAKPNKKKGDKQIRSASEQILKLGHLLNIEVQYTEYLENEKHYAVLGLGTKPAFICLGEGVNVKNSRDLAAKYGLNVFYKLGLLDKFFEKSTDVSDILDKEVFEDLYMGDINIEEEKKHSEL</sequence>
<evidence type="ECO:0000256" key="3">
    <source>
        <dbReference type="SAM" id="MobiDB-lite"/>
    </source>
</evidence>
<dbReference type="InterPro" id="IPR014720">
    <property type="entry name" value="dsRBD_dom"/>
</dbReference>
<dbReference type="GO" id="GO:0008298">
    <property type="term" value="P:intracellular mRNA localization"/>
    <property type="evidence" value="ECO:0007669"/>
    <property type="project" value="TreeGrafter"/>
</dbReference>
<keyword evidence="7" id="KW-1185">Reference proteome</keyword>
<feature type="chain" id="PRO_5032803277" description="DRBM domain-containing protein" evidence="4">
    <location>
        <begin position="19"/>
        <end position="529"/>
    </location>
</feature>
<dbReference type="Gene3D" id="3.30.160.20">
    <property type="match status" value="4"/>
</dbReference>
<evidence type="ECO:0000259" key="5">
    <source>
        <dbReference type="PROSITE" id="PS50137"/>
    </source>
</evidence>
<dbReference type="PROSITE" id="PS50137">
    <property type="entry name" value="DS_RBD"/>
    <property type="match status" value="3"/>
</dbReference>
<proteinExistence type="predicted"/>
<protein>
    <recommendedName>
        <fullName evidence="5">DRBM domain-containing protein</fullName>
    </recommendedName>
</protein>
<dbReference type="GO" id="GO:0035418">
    <property type="term" value="P:protein localization to synapse"/>
    <property type="evidence" value="ECO:0007669"/>
    <property type="project" value="TreeGrafter"/>
</dbReference>
<evidence type="ECO:0000313" key="7">
    <source>
        <dbReference type="Proteomes" id="UP000625711"/>
    </source>
</evidence>
<dbReference type="GO" id="GO:0007281">
    <property type="term" value="P:germ cell development"/>
    <property type="evidence" value="ECO:0007669"/>
    <property type="project" value="TreeGrafter"/>
</dbReference>
<evidence type="ECO:0000313" key="6">
    <source>
        <dbReference type="EMBL" id="KAF7280289.1"/>
    </source>
</evidence>
<evidence type="ECO:0000256" key="4">
    <source>
        <dbReference type="SAM" id="SignalP"/>
    </source>
</evidence>
<organism evidence="6 7">
    <name type="scientific">Rhynchophorus ferrugineus</name>
    <name type="common">Red palm weevil</name>
    <name type="synonym">Curculio ferrugineus</name>
    <dbReference type="NCBI Taxonomy" id="354439"/>
    <lineage>
        <taxon>Eukaryota</taxon>
        <taxon>Metazoa</taxon>
        <taxon>Ecdysozoa</taxon>
        <taxon>Arthropoda</taxon>
        <taxon>Hexapoda</taxon>
        <taxon>Insecta</taxon>
        <taxon>Pterygota</taxon>
        <taxon>Neoptera</taxon>
        <taxon>Endopterygota</taxon>
        <taxon>Coleoptera</taxon>
        <taxon>Polyphaga</taxon>
        <taxon>Cucujiformia</taxon>
        <taxon>Curculionidae</taxon>
        <taxon>Dryophthorinae</taxon>
        <taxon>Rhynchophorus</taxon>
    </lineage>
</organism>
<evidence type="ECO:0000256" key="2">
    <source>
        <dbReference type="PROSITE-ProRule" id="PRU00266"/>
    </source>
</evidence>
<keyword evidence="4" id="KW-0732">Signal</keyword>
<dbReference type="SMART" id="SM00358">
    <property type="entry name" value="DSRM"/>
    <property type="match status" value="3"/>
</dbReference>
<dbReference type="FunFam" id="3.30.160.20:FF:000007">
    <property type="entry name" value="Double-stranded RNA-binding protein Staufen homolog 1"/>
    <property type="match status" value="1"/>
</dbReference>
<feature type="signal peptide" evidence="4">
    <location>
        <begin position="1"/>
        <end position="18"/>
    </location>
</feature>
<dbReference type="GO" id="GO:0003725">
    <property type="term" value="F:double-stranded RNA binding"/>
    <property type="evidence" value="ECO:0007669"/>
    <property type="project" value="TreeGrafter"/>
</dbReference>
<accession>A0A834MJ51</accession>
<feature type="domain" description="DRBM" evidence="5">
    <location>
        <begin position="73"/>
        <end position="140"/>
    </location>
</feature>
<gene>
    <name evidence="6" type="ORF">GWI33_006201</name>
</gene>
<dbReference type="GO" id="GO:0098964">
    <property type="term" value="P:anterograde dendritic transport of messenger ribonucleoprotein complex"/>
    <property type="evidence" value="ECO:0007669"/>
    <property type="project" value="TreeGrafter"/>
</dbReference>